<dbReference type="eggNOG" id="ENOG5034403">
    <property type="taxonomic scope" value="Bacteria"/>
</dbReference>
<proteinExistence type="predicted"/>
<reference evidence="1 2" key="1">
    <citation type="submission" date="2014-01" db="EMBL/GenBank/DDBJ databases">
        <title>Roseivivax isoporae LMG 25204 Genome Sequencing.</title>
        <authorList>
            <person name="Lai Q."/>
            <person name="Li G."/>
            <person name="Shao Z."/>
        </authorList>
    </citation>
    <scope>NUCLEOTIDE SEQUENCE [LARGE SCALE GENOMIC DNA]</scope>
    <source>
        <strain evidence="1 2">LMG 25204</strain>
    </source>
</reference>
<organism evidence="1 2">
    <name type="scientific">Roseivivax isoporae LMG 25204</name>
    <dbReference type="NCBI Taxonomy" id="1449351"/>
    <lineage>
        <taxon>Bacteria</taxon>
        <taxon>Pseudomonadati</taxon>
        <taxon>Pseudomonadota</taxon>
        <taxon>Alphaproteobacteria</taxon>
        <taxon>Rhodobacterales</taxon>
        <taxon>Roseobacteraceae</taxon>
        <taxon>Roseivivax</taxon>
    </lineage>
</organism>
<dbReference type="AlphaFoldDB" id="X7F337"/>
<protein>
    <submittedName>
        <fullName evidence="1">Uncharacterized protein</fullName>
    </submittedName>
</protein>
<accession>X7F337</accession>
<dbReference type="EMBL" id="JAME01000104">
    <property type="protein sequence ID" value="ETX26474.1"/>
    <property type="molecule type" value="Genomic_DNA"/>
</dbReference>
<sequence length="150" mass="15177">MKTLNPSQVSAVVGVIDPDANAAATYTTAWIDMADWSSIMAIILAGTLGSSGTLDAKLEQAQDGSGTGAKDVPASAIAQLTQAGTDSDKQAIIECWGEDLDLANGFTHVRLSMTVGTATSDSGAVVLGFDPRYGPASDGDAATVAEIVTV</sequence>
<name>X7F337_9RHOB</name>
<comment type="caution">
    <text evidence="1">The sequence shown here is derived from an EMBL/GenBank/DDBJ whole genome shotgun (WGS) entry which is preliminary data.</text>
</comment>
<dbReference type="STRING" id="1449351.RISW2_01785"/>
<gene>
    <name evidence="1" type="ORF">RISW2_01785</name>
</gene>
<evidence type="ECO:0000313" key="1">
    <source>
        <dbReference type="EMBL" id="ETX26474.1"/>
    </source>
</evidence>
<dbReference type="Proteomes" id="UP000023430">
    <property type="component" value="Unassembled WGS sequence"/>
</dbReference>
<keyword evidence="2" id="KW-1185">Reference proteome</keyword>
<evidence type="ECO:0000313" key="2">
    <source>
        <dbReference type="Proteomes" id="UP000023430"/>
    </source>
</evidence>